<evidence type="ECO:0000313" key="2">
    <source>
        <dbReference type="Proteomes" id="UP000670152"/>
    </source>
</evidence>
<name>A0A836F610_9HYME</name>
<comment type="caution">
    <text evidence="1">The sequence shown here is derived from an EMBL/GenBank/DDBJ whole genome shotgun (WGS) entry which is preliminary data.</text>
</comment>
<accession>A0A836F610</accession>
<dbReference type="OrthoDB" id="1920326at2759"/>
<dbReference type="AlphaFoldDB" id="A0A836F610"/>
<organism evidence="1 2">
    <name type="scientific">Acromyrmex heyeri</name>
    <dbReference type="NCBI Taxonomy" id="230685"/>
    <lineage>
        <taxon>Eukaryota</taxon>
        <taxon>Metazoa</taxon>
        <taxon>Ecdysozoa</taxon>
        <taxon>Arthropoda</taxon>
        <taxon>Hexapoda</taxon>
        <taxon>Insecta</taxon>
        <taxon>Pterygota</taxon>
        <taxon>Neoptera</taxon>
        <taxon>Endopterygota</taxon>
        <taxon>Hymenoptera</taxon>
        <taxon>Apocrita</taxon>
        <taxon>Aculeata</taxon>
        <taxon>Formicoidea</taxon>
        <taxon>Formicidae</taxon>
        <taxon>Myrmicinae</taxon>
        <taxon>Acromyrmex</taxon>
    </lineage>
</organism>
<evidence type="ECO:0000313" key="1">
    <source>
        <dbReference type="EMBL" id="KAG5338493.1"/>
    </source>
</evidence>
<proteinExistence type="predicted"/>
<feature type="non-terminal residue" evidence="1">
    <location>
        <position position="306"/>
    </location>
</feature>
<protein>
    <submittedName>
        <fullName evidence="1">EXD2 protein</fullName>
    </submittedName>
</protein>
<sequence length="306" mass="35421">RFKSQRSPSADSIANNNILNAKNKSVVVDKNTINDRKNAIPTRIKPLYHNCYLQAPDGDILCTCDRKKAEWYITKNLGKLVETDPYTVRLNFEPSGRALGEVGQYYTQVKLNQCVVLVMKAHQSHDVLLLCPSCHEISNNHDLQLRRKLADICDAPLIGPMTHVRDNFLHNRRKLHSAVKALREKFTLPPRQREEYENYILEHTGQQKITPDLLNGLNEQLKNALIQKPIPNKYQPHGLKVVQHFQKQESGLVELERMWREHFLFTMKPKYLPSLWSVRHNQERLIIRQAQNRIDADDAKAAGLTQ</sequence>
<dbReference type="EMBL" id="JAANIB010003178">
    <property type="protein sequence ID" value="KAG5338493.1"/>
    <property type="molecule type" value="Genomic_DNA"/>
</dbReference>
<gene>
    <name evidence="1" type="primary">Exd2_1</name>
    <name evidence="1" type="ORF">G6Z77_0007566</name>
</gene>
<reference evidence="1 2" key="1">
    <citation type="submission" date="2020-02" db="EMBL/GenBank/DDBJ databases">
        <title>Relaxed selection underlies rapid genomic changes in the transitions from sociality to social parasitism in ants.</title>
        <authorList>
            <person name="Bi X."/>
        </authorList>
    </citation>
    <scope>NUCLEOTIDE SEQUENCE [LARGE SCALE GENOMIC DNA]</scope>
    <source>
        <strain evidence="1">BGI-DK2014b</strain>
        <tissue evidence="1">Whole body</tissue>
    </source>
</reference>
<dbReference type="Proteomes" id="UP000670152">
    <property type="component" value="Unassembled WGS sequence"/>
</dbReference>
<keyword evidence="2" id="KW-1185">Reference proteome</keyword>
<feature type="non-terminal residue" evidence="1">
    <location>
        <position position="1"/>
    </location>
</feature>